<dbReference type="OrthoDB" id="7066727at2"/>
<keyword evidence="4" id="KW-1003">Cell membrane</keyword>
<evidence type="ECO:0000256" key="2">
    <source>
        <dbReference type="ARBA" id="ARBA00008335"/>
    </source>
</evidence>
<dbReference type="SUPFAM" id="SSF103473">
    <property type="entry name" value="MFS general substrate transporter"/>
    <property type="match status" value="1"/>
</dbReference>
<evidence type="ECO:0000313" key="10">
    <source>
        <dbReference type="EMBL" id="RID97522.1"/>
    </source>
</evidence>
<evidence type="ECO:0000256" key="7">
    <source>
        <dbReference type="ARBA" id="ARBA00023136"/>
    </source>
</evidence>
<feature type="transmembrane region" description="Helical" evidence="8">
    <location>
        <begin position="108"/>
        <end position="125"/>
    </location>
</feature>
<dbReference type="InterPro" id="IPR020846">
    <property type="entry name" value="MFS_dom"/>
</dbReference>
<protein>
    <submittedName>
        <fullName evidence="10">MFS transporter</fullName>
    </submittedName>
</protein>
<feature type="transmembrane region" description="Helical" evidence="8">
    <location>
        <begin position="304"/>
        <end position="326"/>
    </location>
</feature>
<proteinExistence type="inferred from homology"/>
<accession>A0A398C3N0</accession>
<dbReference type="Pfam" id="PF07690">
    <property type="entry name" value="MFS_1"/>
    <property type="match status" value="1"/>
</dbReference>
<name>A0A398C3N0_9BURK</name>
<dbReference type="GO" id="GO:0005886">
    <property type="term" value="C:plasma membrane"/>
    <property type="evidence" value="ECO:0007669"/>
    <property type="project" value="UniProtKB-SubCell"/>
</dbReference>
<feature type="transmembrane region" description="Helical" evidence="8">
    <location>
        <begin position="78"/>
        <end position="96"/>
    </location>
</feature>
<feature type="transmembrane region" description="Helical" evidence="8">
    <location>
        <begin position="248"/>
        <end position="268"/>
    </location>
</feature>
<feature type="transmembrane region" description="Helical" evidence="8">
    <location>
        <begin position="137"/>
        <end position="156"/>
    </location>
</feature>
<feature type="transmembrane region" description="Helical" evidence="8">
    <location>
        <begin position="162"/>
        <end position="184"/>
    </location>
</feature>
<dbReference type="PANTHER" id="PTHR43271">
    <property type="entry name" value="BLL2771 PROTEIN"/>
    <property type="match status" value="1"/>
</dbReference>
<keyword evidence="11" id="KW-1185">Reference proteome</keyword>
<feature type="transmembrane region" description="Helical" evidence="8">
    <location>
        <begin position="338"/>
        <end position="358"/>
    </location>
</feature>
<dbReference type="InterPro" id="IPR036259">
    <property type="entry name" value="MFS_trans_sf"/>
</dbReference>
<dbReference type="PANTHER" id="PTHR43271:SF1">
    <property type="entry name" value="INNER MEMBRANE TRANSPORT PROTEIN YNFM"/>
    <property type="match status" value="1"/>
</dbReference>
<comment type="subcellular location">
    <subcellularLocation>
        <location evidence="1">Cell membrane</location>
        <topology evidence="1">Multi-pass membrane protein</topology>
    </subcellularLocation>
</comment>
<keyword evidence="6 8" id="KW-1133">Transmembrane helix</keyword>
<feature type="domain" description="Major facilitator superfamily (MFS) profile" evidence="9">
    <location>
        <begin position="11"/>
        <end position="393"/>
    </location>
</feature>
<evidence type="ECO:0000259" key="9">
    <source>
        <dbReference type="PROSITE" id="PS50850"/>
    </source>
</evidence>
<evidence type="ECO:0000313" key="11">
    <source>
        <dbReference type="Proteomes" id="UP000266302"/>
    </source>
</evidence>
<keyword evidence="3" id="KW-0813">Transport</keyword>
<evidence type="ECO:0000256" key="5">
    <source>
        <dbReference type="ARBA" id="ARBA00022692"/>
    </source>
</evidence>
<evidence type="ECO:0000256" key="3">
    <source>
        <dbReference type="ARBA" id="ARBA00022448"/>
    </source>
</evidence>
<evidence type="ECO:0000256" key="6">
    <source>
        <dbReference type="ARBA" id="ARBA00022989"/>
    </source>
</evidence>
<evidence type="ECO:0000256" key="8">
    <source>
        <dbReference type="SAM" id="Phobius"/>
    </source>
</evidence>
<organism evidence="10 11">
    <name type="scientific">Simplicispira hankyongi</name>
    <dbReference type="NCBI Taxonomy" id="2315688"/>
    <lineage>
        <taxon>Bacteria</taxon>
        <taxon>Pseudomonadati</taxon>
        <taxon>Pseudomonadota</taxon>
        <taxon>Betaproteobacteria</taxon>
        <taxon>Burkholderiales</taxon>
        <taxon>Comamonadaceae</taxon>
        <taxon>Simplicispira</taxon>
    </lineage>
</organism>
<sequence>MNSPLSNHSNSLTAQLVACALAVVSLLYLPLPILPLLAQTYRLNPGESGFTLAAFGVAYACGFLVFGPLSDRVGRQPVMAGGLLALALVTVVLTMVSTPGTFLMGRALQGFAAASFPPVALAYLAERGTPRQRAWGVAWMSTAFLSAGLLGQIYGGSVANRWGFGVALLPLSCIYVLTAIRIGIVKDTAHRAKSPVTSLWSNYRPLGGLLANAALRRVYVPAFLLLLCFVAFYVELDAHLGAAMAQQHISPLLARALALPAFFAPLAVASYIPRWGAHRIATAGLVVAAAGLVLSALAGADHLYALLGASVVFVAGIGIGVPALIARIAGIAAAPVRGLAVSFYTFVLFIGASIGPWVALRSSGLSEEAFLLVLAALMAAAAGYSAGTATGLRTS</sequence>
<feature type="transmembrane region" description="Helical" evidence="8">
    <location>
        <begin position="370"/>
        <end position="392"/>
    </location>
</feature>
<dbReference type="AlphaFoldDB" id="A0A398C3N0"/>
<evidence type="ECO:0000256" key="4">
    <source>
        <dbReference type="ARBA" id="ARBA00022475"/>
    </source>
</evidence>
<dbReference type="InterPro" id="IPR011701">
    <property type="entry name" value="MFS"/>
</dbReference>
<dbReference type="EMBL" id="QXJC01000006">
    <property type="protein sequence ID" value="RID97522.1"/>
    <property type="molecule type" value="Genomic_DNA"/>
</dbReference>
<feature type="transmembrane region" description="Helical" evidence="8">
    <location>
        <begin position="218"/>
        <end position="236"/>
    </location>
</feature>
<keyword evidence="5 8" id="KW-0812">Transmembrane</keyword>
<comment type="caution">
    <text evidence="10">The sequence shown here is derived from an EMBL/GenBank/DDBJ whole genome shotgun (WGS) entry which is preliminary data.</text>
</comment>
<dbReference type="Gene3D" id="1.20.1250.20">
    <property type="entry name" value="MFS general substrate transporter like domains"/>
    <property type="match status" value="1"/>
</dbReference>
<evidence type="ECO:0000256" key="1">
    <source>
        <dbReference type="ARBA" id="ARBA00004651"/>
    </source>
</evidence>
<reference evidence="10 11" key="1">
    <citation type="submission" date="2018-09" db="EMBL/GenBank/DDBJ databases">
        <title>Draft genome of Simplicispira sp. NY-02.</title>
        <authorList>
            <person name="Im W.T."/>
        </authorList>
    </citation>
    <scope>NUCLEOTIDE SEQUENCE [LARGE SCALE GENOMIC DNA]</scope>
    <source>
        <strain evidence="10 11">NY-02</strain>
    </source>
</reference>
<feature type="transmembrane region" description="Helical" evidence="8">
    <location>
        <begin position="12"/>
        <end position="29"/>
    </location>
</feature>
<keyword evidence="7 8" id="KW-0472">Membrane</keyword>
<dbReference type="Proteomes" id="UP000266302">
    <property type="component" value="Unassembled WGS sequence"/>
</dbReference>
<feature type="transmembrane region" description="Helical" evidence="8">
    <location>
        <begin position="280"/>
        <end position="298"/>
    </location>
</feature>
<dbReference type="GO" id="GO:0022857">
    <property type="term" value="F:transmembrane transporter activity"/>
    <property type="evidence" value="ECO:0007669"/>
    <property type="project" value="InterPro"/>
</dbReference>
<dbReference type="PROSITE" id="PS50850">
    <property type="entry name" value="MFS"/>
    <property type="match status" value="1"/>
</dbReference>
<feature type="transmembrane region" description="Helical" evidence="8">
    <location>
        <begin position="49"/>
        <end position="66"/>
    </location>
</feature>
<comment type="similarity">
    <text evidence="2">Belongs to the major facilitator superfamily.</text>
</comment>
<dbReference type="RefSeq" id="WP_119109935.1">
    <property type="nucleotide sequence ID" value="NZ_QXJC01000006.1"/>
</dbReference>
<gene>
    <name evidence="10" type="ORF">D3F03_13360</name>
</gene>